<keyword evidence="2" id="KW-1185">Reference proteome</keyword>
<dbReference type="AlphaFoldDB" id="A0A1H5YD60"/>
<organism evidence="1 2">
    <name type="scientific">Marinobacterium lutimaris</name>
    <dbReference type="NCBI Taxonomy" id="568106"/>
    <lineage>
        <taxon>Bacteria</taxon>
        <taxon>Pseudomonadati</taxon>
        <taxon>Pseudomonadota</taxon>
        <taxon>Gammaproteobacteria</taxon>
        <taxon>Oceanospirillales</taxon>
        <taxon>Oceanospirillaceae</taxon>
        <taxon>Marinobacterium</taxon>
    </lineage>
</organism>
<dbReference type="EMBL" id="FNVQ01000001">
    <property type="protein sequence ID" value="SEG21560.1"/>
    <property type="molecule type" value="Genomic_DNA"/>
</dbReference>
<proteinExistence type="predicted"/>
<protein>
    <submittedName>
        <fullName evidence="1">Uncharacterized protein</fullName>
    </submittedName>
</protein>
<evidence type="ECO:0000313" key="2">
    <source>
        <dbReference type="Proteomes" id="UP000236745"/>
    </source>
</evidence>
<evidence type="ECO:0000313" key="1">
    <source>
        <dbReference type="EMBL" id="SEG21560.1"/>
    </source>
</evidence>
<reference evidence="1 2" key="1">
    <citation type="submission" date="2016-10" db="EMBL/GenBank/DDBJ databases">
        <authorList>
            <person name="de Groot N.N."/>
        </authorList>
    </citation>
    <scope>NUCLEOTIDE SEQUENCE [LARGE SCALE GENOMIC DNA]</scope>
    <source>
        <strain evidence="1 2">DSM 22012</strain>
    </source>
</reference>
<name>A0A1H5YD60_9GAMM</name>
<gene>
    <name evidence="1" type="ORF">SAMN05444390_1011699</name>
</gene>
<dbReference type="Proteomes" id="UP000236745">
    <property type="component" value="Unassembled WGS sequence"/>
</dbReference>
<sequence>MTSAIIGINPKTKHCEVAGVDNEDTRNECAKHGYITVLVALDVARESFGKEIPDIYALFEGGAA</sequence>
<accession>A0A1H5YD60</accession>
<dbReference type="RefSeq" id="WP_104002581.1">
    <property type="nucleotide sequence ID" value="NZ_FNVQ01000001.1"/>
</dbReference>